<evidence type="ECO:0000256" key="1">
    <source>
        <dbReference type="ARBA" id="ARBA00001698"/>
    </source>
</evidence>
<dbReference type="STRING" id="1458275.AZ34_07925"/>
<evidence type="ECO:0000256" key="11">
    <source>
        <dbReference type="ARBA" id="ARBA00022692"/>
    </source>
</evidence>
<proteinExistence type="inferred from homology"/>
<comment type="caution">
    <text evidence="20">The sequence shown here is derived from an EMBL/GenBank/DDBJ whole genome shotgun (WGS) entry which is preliminary data.</text>
</comment>
<comment type="catalytic activity">
    <reaction evidence="1 18">
        <text>a 1,2-diacyl-sn-glycero-3-phosphate + CTP + H(+) = a CDP-1,2-diacyl-sn-glycerol + diphosphate</text>
        <dbReference type="Rhea" id="RHEA:16229"/>
        <dbReference type="ChEBI" id="CHEBI:15378"/>
        <dbReference type="ChEBI" id="CHEBI:33019"/>
        <dbReference type="ChEBI" id="CHEBI:37563"/>
        <dbReference type="ChEBI" id="CHEBI:58332"/>
        <dbReference type="ChEBI" id="CHEBI:58608"/>
        <dbReference type="EC" id="2.7.7.41"/>
    </reaction>
</comment>
<feature type="transmembrane region" description="Helical" evidence="19">
    <location>
        <begin position="83"/>
        <end position="102"/>
    </location>
</feature>
<protein>
    <recommendedName>
        <fullName evidence="7 18">Phosphatidate cytidylyltransferase</fullName>
        <ecNumber evidence="6 18">2.7.7.41</ecNumber>
    </recommendedName>
</protein>
<keyword evidence="9" id="KW-0444">Lipid biosynthesis</keyword>
<dbReference type="PROSITE" id="PS01315">
    <property type="entry name" value="CDS"/>
    <property type="match status" value="1"/>
</dbReference>
<feature type="transmembrane region" description="Helical" evidence="19">
    <location>
        <begin position="114"/>
        <end position="131"/>
    </location>
</feature>
<dbReference type="UniPathway" id="UPA00557">
    <property type="reaction ID" value="UER00614"/>
</dbReference>
<evidence type="ECO:0000256" key="10">
    <source>
        <dbReference type="ARBA" id="ARBA00022679"/>
    </source>
</evidence>
<dbReference type="Proteomes" id="UP000023268">
    <property type="component" value="Unassembled WGS sequence"/>
</dbReference>
<comment type="subcellular location">
    <subcellularLocation>
        <location evidence="2">Cell membrane</location>
        <topology evidence="2">Multi-pass membrane protein</topology>
    </subcellularLocation>
</comment>
<sequence length="289" mass="30981">MLKQRVITAIVLLALLLPALFHPDTTYWRLAALLLIAGGAWEWGRLNDPRQERMGRLTWLGVLLCLLACVLSWARGWLEVPPIWAWTLGGLLWVLVGVALLRAGVARWASLPRALRLIGGWAALWLTWLAVVRARELGIAFLLSVLVLVWVADIAAYFAGKAFGGRFVRQRLAPSISPNKSWEGAWGGLLGVFVLSLAWLALERSGVLPGPSLYGALGGSSAGAVGLALALIFLTAMSIVGDLVESLVKRSAGMKDSSGLLPGHGGVLDRVDALLPTLPLALMLQSLAH</sequence>
<evidence type="ECO:0000256" key="2">
    <source>
        <dbReference type="ARBA" id="ARBA00004651"/>
    </source>
</evidence>
<evidence type="ECO:0000256" key="5">
    <source>
        <dbReference type="ARBA" id="ARBA00010185"/>
    </source>
</evidence>
<evidence type="ECO:0000256" key="14">
    <source>
        <dbReference type="ARBA" id="ARBA00023098"/>
    </source>
</evidence>
<evidence type="ECO:0000256" key="19">
    <source>
        <dbReference type="SAM" id="Phobius"/>
    </source>
</evidence>
<comment type="pathway">
    <text evidence="3 18">Phospholipid metabolism; CDP-diacylglycerol biosynthesis; CDP-diacylglycerol from sn-glycerol 3-phosphate: step 3/3.</text>
</comment>
<evidence type="ECO:0000256" key="17">
    <source>
        <dbReference type="ARBA" id="ARBA00023264"/>
    </source>
</evidence>
<dbReference type="GO" id="GO:0005886">
    <property type="term" value="C:plasma membrane"/>
    <property type="evidence" value="ECO:0007669"/>
    <property type="project" value="UniProtKB-SubCell"/>
</dbReference>
<keyword evidence="8" id="KW-1003">Cell membrane</keyword>
<reference evidence="20 21" key="1">
    <citation type="submission" date="2014-02" db="EMBL/GenBank/DDBJ databases">
        <title>Draft Genome of Hylemonella gracilis isolated from the Niagara River.</title>
        <authorList>
            <person name="Pawlowski D.R."/>
            <person name="Koudelka G.B."/>
        </authorList>
    </citation>
    <scope>NUCLEOTIDE SEQUENCE [LARGE SCALE GENOMIC DNA]</scope>
    <source>
        <strain evidence="20 21">Niagara R</strain>
    </source>
</reference>
<dbReference type="GO" id="GO:0004605">
    <property type="term" value="F:phosphatidate cytidylyltransferase activity"/>
    <property type="evidence" value="ECO:0007669"/>
    <property type="project" value="UniProtKB-EC"/>
</dbReference>
<keyword evidence="17" id="KW-1208">Phospholipid metabolism</keyword>
<keyword evidence="12 18" id="KW-0548">Nucleotidyltransferase</keyword>
<feature type="transmembrane region" description="Helical" evidence="19">
    <location>
        <begin position="222"/>
        <end position="244"/>
    </location>
</feature>
<keyword evidence="10 18" id="KW-0808">Transferase</keyword>
<dbReference type="eggNOG" id="COG0575">
    <property type="taxonomic scope" value="Bacteria"/>
</dbReference>
<evidence type="ECO:0000256" key="7">
    <source>
        <dbReference type="ARBA" id="ARBA00019373"/>
    </source>
</evidence>
<name>A0A016XII2_9BURK</name>
<keyword evidence="11 18" id="KW-0812">Transmembrane</keyword>
<dbReference type="GO" id="GO:0016024">
    <property type="term" value="P:CDP-diacylglycerol biosynthetic process"/>
    <property type="evidence" value="ECO:0007669"/>
    <property type="project" value="UniProtKB-UniPathway"/>
</dbReference>
<evidence type="ECO:0000256" key="4">
    <source>
        <dbReference type="ARBA" id="ARBA00005189"/>
    </source>
</evidence>
<feature type="transmembrane region" description="Helical" evidence="19">
    <location>
        <begin position="137"/>
        <end position="160"/>
    </location>
</feature>
<gene>
    <name evidence="20" type="ORF">AZ34_07925</name>
</gene>
<accession>A0A016XII2</accession>
<feature type="transmembrane region" description="Helical" evidence="19">
    <location>
        <begin position="181"/>
        <end position="202"/>
    </location>
</feature>
<dbReference type="OrthoDB" id="9799199at2"/>
<evidence type="ECO:0000256" key="12">
    <source>
        <dbReference type="ARBA" id="ARBA00022695"/>
    </source>
</evidence>
<keyword evidence="14" id="KW-0443">Lipid metabolism</keyword>
<keyword evidence="13 19" id="KW-1133">Transmembrane helix</keyword>
<evidence type="ECO:0000256" key="13">
    <source>
        <dbReference type="ARBA" id="ARBA00022989"/>
    </source>
</evidence>
<dbReference type="RefSeq" id="WP_035606735.1">
    <property type="nucleotide sequence ID" value="NZ_JEMG01000001.1"/>
</dbReference>
<dbReference type="Pfam" id="PF01148">
    <property type="entry name" value="CTP_transf_1"/>
    <property type="match status" value="1"/>
</dbReference>
<feature type="transmembrane region" description="Helical" evidence="19">
    <location>
        <begin position="58"/>
        <end position="77"/>
    </location>
</feature>
<evidence type="ECO:0000256" key="16">
    <source>
        <dbReference type="ARBA" id="ARBA00023209"/>
    </source>
</evidence>
<evidence type="ECO:0000256" key="18">
    <source>
        <dbReference type="RuleBase" id="RU003938"/>
    </source>
</evidence>
<dbReference type="InterPro" id="IPR000374">
    <property type="entry name" value="PC_trans"/>
</dbReference>
<dbReference type="EMBL" id="JEMG01000001">
    <property type="protein sequence ID" value="EYC51008.1"/>
    <property type="molecule type" value="Genomic_DNA"/>
</dbReference>
<evidence type="ECO:0000256" key="15">
    <source>
        <dbReference type="ARBA" id="ARBA00023136"/>
    </source>
</evidence>
<evidence type="ECO:0000256" key="6">
    <source>
        <dbReference type="ARBA" id="ARBA00012487"/>
    </source>
</evidence>
<evidence type="ECO:0000256" key="9">
    <source>
        <dbReference type="ARBA" id="ARBA00022516"/>
    </source>
</evidence>
<keyword evidence="16" id="KW-0594">Phospholipid biosynthesis</keyword>
<evidence type="ECO:0000313" key="20">
    <source>
        <dbReference type="EMBL" id="EYC51008.1"/>
    </source>
</evidence>
<evidence type="ECO:0000256" key="3">
    <source>
        <dbReference type="ARBA" id="ARBA00005119"/>
    </source>
</evidence>
<dbReference type="PANTHER" id="PTHR46382">
    <property type="entry name" value="PHOSPHATIDATE CYTIDYLYLTRANSFERASE"/>
    <property type="match status" value="1"/>
</dbReference>
<evidence type="ECO:0000313" key="21">
    <source>
        <dbReference type="Proteomes" id="UP000023268"/>
    </source>
</evidence>
<dbReference type="PANTHER" id="PTHR46382:SF1">
    <property type="entry name" value="PHOSPHATIDATE CYTIDYLYLTRANSFERASE"/>
    <property type="match status" value="1"/>
</dbReference>
<dbReference type="AlphaFoldDB" id="A0A016XII2"/>
<dbReference type="EC" id="2.7.7.41" evidence="6 18"/>
<feature type="transmembrane region" description="Helical" evidence="19">
    <location>
        <begin position="31"/>
        <end position="46"/>
    </location>
</feature>
<evidence type="ECO:0000256" key="8">
    <source>
        <dbReference type="ARBA" id="ARBA00022475"/>
    </source>
</evidence>
<keyword evidence="15 19" id="KW-0472">Membrane</keyword>
<comment type="pathway">
    <text evidence="4">Lipid metabolism.</text>
</comment>
<organism evidence="20 21">
    <name type="scientific">Hylemonella gracilis str. Niagara R</name>
    <dbReference type="NCBI Taxonomy" id="1458275"/>
    <lineage>
        <taxon>Bacteria</taxon>
        <taxon>Pseudomonadati</taxon>
        <taxon>Pseudomonadota</taxon>
        <taxon>Betaproteobacteria</taxon>
        <taxon>Burkholderiales</taxon>
        <taxon>Comamonadaceae</taxon>
        <taxon>Hylemonella</taxon>
    </lineage>
</organism>
<comment type="similarity">
    <text evidence="5 18">Belongs to the CDS family.</text>
</comment>